<evidence type="ECO:0000256" key="2">
    <source>
        <dbReference type="ARBA" id="ARBA00022670"/>
    </source>
</evidence>
<dbReference type="InterPro" id="IPR021109">
    <property type="entry name" value="Peptidase_aspartic_dom_sf"/>
</dbReference>
<evidence type="ECO:0000256" key="7">
    <source>
        <dbReference type="PIRSR" id="PIRSR601461-1"/>
    </source>
</evidence>
<evidence type="ECO:0000256" key="3">
    <source>
        <dbReference type="ARBA" id="ARBA00022729"/>
    </source>
</evidence>
<dbReference type="AlphaFoldDB" id="A0A9Q0R0E8"/>
<evidence type="ECO:0000256" key="4">
    <source>
        <dbReference type="ARBA" id="ARBA00022750"/>
    </source>
</evidence>
<comment type="caution">
    <text evidence="11">The sequence shown here is derived from an EMBL/GenBank/DDBJ whole genome shotgun (WGS) entry which is preliminary data.</text>
</comment>
<dbReference type="Proteomes" id="UP001141806">
    <property type="component" value="Unassembled WGS sequence"/>
</dbReference>
<gene>
    <name evidence="11" type="ORF">NE237_009558</name>
</gene>
<dbReference type="GO" id="GO:0006508">
    <property type="term" value="P:proteolysis"/>
    <property type="evidence" value="ECO:0007669"/>
    <property type="project" value="UniProtKB-KW"/>
</dbReference>
<accession>A0A9Q0R0E8</accession>
<feature type="domain" description="Peptidase A1" evidence="10">
    <location>
        <begin position="137"/>
        <end position="477"/>
    </location>
</feature>
<feature type="active site" evidence="7">
    <location>
        <position position="360"/>
    </location>
</feature>
<dbReference type="CDD" id="cd05472">
    <property type="entry name" value="cnd41_like"/>
    <property type="match status" value="1"/>
</dbReference>
<dbReference type="EMBL" id="JAMYWD010000002">
    <property type="protein sequence ID" value="KAJ4978778.1"/>
    <property type="molecule type" value="Genomic_DNA"/>
</dbReference>
<dbReference type="PROSITE" id="PS51767">
    <property type="entry name" value="PEPTIDASE_A1"/>
    <property type="match status" value="1"/>
</dbReference>
<evidence type="ECO:0000256" key="1">
    <source>
        <dbReference type="ARBA" id="ARBA00007447"/>
    </source>
</evidence>
<keyword evidence="3 9" id="KW-0732">Signal</keyword>
<dbReference type="PROSITE" id="PS00141">
    <property type="entry name" value="ASP_PROTEASE"/>
    <property type="match status" value="1"/>
</dbReference>
<feature type="signal peptide" evidence="9">
    <location>
        <begin position="1"/>
        <end position="30"/>
    </location>
</feature>
<dbReference type="PANTHER" id="PTHR13683">
    <property type="entry name" value="ASPARTYL PROTEASES"/>
    <property type="match status" value="1"/>
</dbReference>
<dbReference type="Pfam" id="PF14541">
    <property type="entry name" value="TAXi_C"/>
    <property type="match status" value="1"/>
</dbReference>
<dbReference type="Pfam" id="PF14543">
    <property type="entry name" value="TAXi_N"/>
    <property type="match status" value="1"/>
</dbReference>
<keyword evidence="4 8" id="KW-0064">Aspartyl protease</keyword>
<keyword evidence="5 8" id="KW-0378">Hydrolase</keyword>
<dbReference type="InterPro" id="IPR001969">
    <property type="entry name" value="Aspartic_peptidase_AS"/>
</dbReference>
<evidence type="ECO:0000256" key="5">
    <source>
        <dbReference type="ARBA" id="ARBA00022801"/>
    </source>
</evidence>
<dbReference type="InterPro" id="IPR032799">
    <property type="entry name" value="TAXi_C"/>
</dbReference>
<dbReference type="InterPro" id="IPR001461">
    <property type="entry name" value="Aspartic_peptidase_A1"/>
</dbReference>
<reference evidence="11" key="1">
    <citation type="journal article" date="2023" name="Plant J.">
        <title>The genome of the king protea, Protea cynaroides.</title>
        <authorList>
            <person name="Chang J."/>
            <person name="Duong T.A."/>
            <person name="Schoeman C."/>
            <person name="Ma X."/>
            <person name="Roodt D."/>
            <person name="Barker N."/>
            <person name="Li Z."/>
            <person name="Van de Peer Y."/>
            <person name="Mizrachi E."/>
        </authorList>
    </citation>
    <scope>NUCLEOTIDE SEQUENCE</scope>
    <source>
        <tissue evidence="11">Young leaves</tissue>
    </source>
</reference>
<organism evidence="11 12">
    <name type="scientific">Protea cynaroides</name>
    <dbReference type="NCBI Taxonomy" id="273540"/>
    <lineage>
        <taxon>Eukaryota</taxon>
        <taxon>Viridiplantae</taxon>
        <taxon>Streptophyta</taxon>
        <taxon>Embryophyta</taxon>
        <taxon>Tracheophyta</taxon>
        <taxon>Spermatophyta</taxon>
        <taxon>Magnoliopsida</taxon>
        <taxon>Proteales</taxon>
        <taxon>Proteaceae</taxon>
        <taxon>Protea</taxon>
    </lineage>
</organism>
<name>A0A9Q0R0E8_9MAGN</name>
<evidence type="ECO:0000256" key="6">
    <source>
        <dbReference type="ARBA" id="ARBA00023157"/>
    </source>
</evidence>
<protein>
    <recommendedName>
        <fullName evidence="10">Peptidase A1 domain-containing protein</fullName>
    </recommendedName>
</protein>
<dbReference type="InterPro" id="IPR032861">
    <property type="entry name" value="TAXi_N"/>
</dbReference>
<dbReference type="FunFam" id="2.40.70.10:FF:000013">
    <property type="entry name" value="Aspartyl protease AED1"/>
    <property type="match status" value="1"/>
</dbReference>
<evidence type="ECO:0000259" key="10">
    <source>
        <dbReference type="PROSITE" id="PS51767"/>
    </source>
</evidence>
<evidence type="ECO:0000313" key="11">
    <source>
        <dbReference type="EMBL" id="KAJ4978778.1"/>
    </source>
</evidence>
<dbReference type="InterPro" id="IPR033121">
    <property type="entry name" value="PEPTIDASE_A1"/>
</dbReference>
<keyword evidence="12" id="KW-1185">Reference proteome</keyword>
<evidence type="ECO:0000313" key="12">
    <source>
        <dbReference type="Proteomes" id="UP001141806"/>
    </source>
</evidence>
<dbReference type="InterPro" id="IPR033873">
    <property type="entry name" value="CND41-like"/>
</dbReference>
<dbReference type="FunFam" id="2.40.70.10:FF:000021">
    <property type="entry name" value="Aspartyl protease AED1"/>
    <property type="match status" value="1"/>
</dbReference>
<proteinExistence type="inferred from homology"/>
<keyword evidence="6" id="KW-1015">Disulfide bond</keyword>
<dbReference type="PANTHER" id="PTHR13683:SF750">
    <property type="entry name" value="ASPARTYL PROTEASE AED1"/>
    <property type="match status" value="1"/>
</dbReference>
<keyword evidence="2 8" id="KW-0645">Protease</keyword>
<evidence type="ECO:0000256" key="8">
    <source>
        <dbReference type="RuleBase" id="RU000454"/>
    </source>
</evidence>
<evidence type="ECO:0000256" key="9">
    <source>
        <dbReference type="SAM" id="SignalP"/>
    </source>
</evidence>
<dbReference type="SUPFAM" id="SSF50630">
    <property type="entry name" value="Acid proteases"/>
    <property type="match status" value="1"/>
</dbReference>
<dbReference type="OrthoDB" id="2747330at2759"/>
<dbReference type="PRINTS" id="PR00792">
    <property type="entry name" value="PEPSIN"/>
</dbReference>
<comment type="similarity">
    <text evidence="1 8">Belongs to the peptidase A1 family.</text>
</comment>
<sequence length="482" mass="51773">MATNYSSFLCFPFSFVLLLFFFGCSKKVEAINGAKELLGNLHQQTHVITVSSLSPAKVCSTPFKGSEILTSSLKVAHKYGPCSPLKKANTENLHQILLDDQTRVNYINSKISDQSTIETSAVQIPANSGISLGTGNYVVKIGIGTPKQDFTVIFDTGSDLTWIQCQPCAVQCYSQQDPIFNPFKSSTYANISCGTNACKQMQSASGNTQACTTKSTCSYEVAYGDGSYSIGYFARDKLTLSTSSDSFLKFRYGCGQENQGLFGSADGLLGLGRNKMSMVSQTAKKYGKIFSYCLPPRSSSTGYLAFGQQVGSTSKIKYTQLLTDKRGSSFYFLNLTGISVGGKKLGISASVFTTSGTIIDSGTVITRLPPSAYSKLRSRFRQGMSKYPTAPAYSILDTCYNLSGHTTVAVPTIVLRFARRTDLNVDVSGILIQASSTQYCLAFAGNSASTYLGIIGNMQQQTKEVVYNVAVGKLGFGAGACS</sequence>
<feature type="chain" id="PRO_5040457231" description="Peptidase A1 domain-containing protein" evidence="9">
    <location>
        <begin position="31"/>
        <end position="482"/>
    </location>
</feature>
<dbReference type="Gene3D" id="2.40.70.10">
    <property type="entry name" value="Acid Proteases"/>
    <property type="match status" value="2"/>
</dbReference>
<feature type="active site" evidence="7">
    <location>
        <position position="155"/>
    </location>
</feature>
<dbReference type="GO" id="GO:0004190">
    <property type="term" value="F:aspartic-type endopeptidase activity"/>
    <property type="evidence" value="ECO:0007669"/>
    <property type="project" value="UniProtKB-KW"/>
</dbReference>